<dbReference type="SUPFAM" id="SSF89550">
    <property type="entry name" value="PHP domain-like"/>
    <property type="match status" value="1"/>
</dbReference>
<dbReference type="InterPro" id="IPR003141">
    <property type="entry name" value="Pol/His_phosphatase_N"/>
</dbReference>
<evidence type="ECO:0000256" key="1">
    <source>
        <dbReference type="SAM" id="Coils"/>
    </source>
</evidence>
<evidence type="ECO:0000313" key="3">
    <source>
        <dbReference type="EMBL" id="RGD75026.1"/>
    </source>
</evidence>
<dbReference type="Gene3D" id="1.10.150.650">
    <property type="match status" value="1"/>
</dbReference>
<dbReference type="InterPro" id="IPR016195">
    <property type="entry name" value="Pol/histidinol_Pase-like"/>
</dbReference>
<feature type="domain" description="Polymerase/histidinol phosphatase N-terminal" evidence="2">
    <location>
        <begin position="3"/>
        <end position="67"/>
    </location>
</feature>
<evidence type="ECO:0000259" key="2">
    <source>
        <dbReference type="SMART" id="SM00481"/>
    </source>
</evidence>
<dbReference type="AlphaFoldDB" id="A0A3E3E111"/>
<protein>
    <submittedName>
        <fullName evidence="3">PHP domain-containing protein</fullName>
    </submittedName>
</protein>
<name>A0A3E3E111_9FIRM</name>
<proteinExistence type="predicted"/>
<dbReference type="PANTHER" id="PTHR42924:SF3">
    <property type="entry name" value="POLYMERASE_HISTIDINOL PHOSPHATASE N-TERMINAL DOMAIN-CONTAINING PROTEIN"/>
    <property type="match status" value="1"/>
</dbReference>
<dbReference type="Proteomes" id="UP000261212">
    <property type="component" value="Unassembled WGS sequence"/>
</dbReference>
<dbReference type="InterPro" id="IPR052018">
    <property type="entry name" value="PHP_domain"/>
</dbReference>
<gene>
    <name evidence="3" type="ORF">DW687_01505</name>
</gene>
<sequence>MNIDLHIHTNNSDGDDSTKEIIKKTRDNDIELISITDHDTVMAYDDLKYINTDGIKIIPAVELSCAYNHEMRDILGYDIDLEKMKKILKRYESKEEDIKKEKELLKEYIKVFKDNGFIIDDGLEIIDGEKNEGYKKVIISAVSHEENVSKFPQIMNPSAFFWDNCANKKSSFYVDESRFFKTIKDTVEIIHEAGGLAFFAHPCIHHMSHNEVGKMLDEARKYGLDGVEVLHAKHSDEDVEYLLNYANNNHIYKSGGSDYHGSPKPDIKILIGRGNLNVEFDLIKDWTQNCKYML</sequence>
<dbReference type="RefSeq" id="WP_117531135.1">
    <property type="nucleotide sequence ID" value="NZ_QUSM01000002.1"/>
</dbReference>
<dbReference type="GO" id="GO:0035312">
    <property type="term" value="F:5'-3' DNA exonuclease activity"/>
    <property type="evidence" value="ECO:0007669"/>
    <property type="project" value="TreeGrafter"/>
</dbReference>
<dbReference type="GO" id="GO:0004534">
    <property type="term" value="F:5'-3' RNA exonuclease activity"/>
    <property type="evidence" value="ECO:0007669"/>
    <property type="project" value="TreeGrafter"/>
</dbReference>
<dbReference type="EMBL" id="QUSM01000002">
    <property type="protein sequence ID" value="RGD75026.1"/>
    <property type="molecule type" value="Genomic_DNA"/>
</dbReference>
<evidence type="ECO:0000313" key="4">
    <source>
        <dbReference type="Proteomes" id="UP000261212"/>
    </source>
</evidence>
<accession>A0A3E3E111</accession>
<dbReference type="CDD" id="cd07438">
    <property type="entry name" value="PHP_HisPPase_AMP"/>
    <property type="match status" value="1"/>
</dbReference>
<keyword evidence="1" id="KW-0175">Coiled coil</keyword>
<dbReference type="Pfam" id="PF02811">
    <property type="entry name" value="PHP"/>
    <property type="match status" value="1"/>
</dbReference>
<dbReference type="InterPro" id="IPR004013">
    <property type="entry name" value="PHP_dom"/>
</dbReference>
<dbReference type="SMART" id="SM00481">
    <property type="entry name" value="POLIIIAc"/>
    <property type="match status" value="1"/>
</dbReference>
<comment type="caution">
    <text evidence="3">The sequence shown here is derived from an EMBL/GenBank/DDBJ whole genome shotgun (WGS) entry which is preliminary data.</text>
</comment>
<reference evidence="3 4" key="1">
    <citation type="submission" date="2018-08" db="EMBL/GenBank/DDBJ databases">
        <title>A genome reference for cultivated species of the human gut microbiota.</title>
        <authorList>
            <person name="Zou Y."/>
            <person name="Xue W."/>
            <person name="Luo G."/>
        </authorList>
    </citation>
    <scope>NUCLEOTIDE SEQUENCE [LARGE SCALE GENOMIC DNA]</scope>
    <source>
        <strain evidence="3 4">AM25-6</strain>
    </source>
</reference>
<organism evidence="3 4">
    <name type="scientific">Anaerofustis stercorihominis</name>
    <dbReference type="NCBI Taxonomy" id="214853"/>
    <lineage>
        <taxon>Bacteria</taxon>
        <taxon>Bacillati</taxon>
        <taxon>Bacillota</taxon>
        <taxon>Clostridia</taxon>
        <taxon>Eubacteriales</taxon>
        <taxon>Eubacteriaceae</taxon>
        <taxon>Anaerofustis</taxon>
    </lineage>
</organism>
<dbReference type="PANTHER" id="PTHR42924">
    <property type="entry name" value="EXONUCLEASE"/>
    <property type="match status" value="1"/>
</dbReference>
<dbReference type="Gene3D" id="3.20.20.140">
    <property type="entry name" value="Metal-dependent hydrolases"/>
    <property type="match status" value="1"/>
</dbReference>
<feature type="coiled-coil region" evidence="1">
    <location>
        <begin position="81"/>
        <end position="111"/>
    </location>
</feature>